<gene>
    <name evidence="13" type="primary">nhaD</name>
    <name evidence="13" type="ORF">ABXZ36_11550</name>
</gene>
<keyword evidence="4 11" id="KW-0812">Transmembrane</keyword>
<organism evidence="13 14">
    <name type="scientific">Sediminicola arcticus</name>
    <dbReference type="NCBI Taxonomy" id="1574308"/>
    <lineage>
        <taxon>Bacteria</taxon>
        <taxon>Pseudomonadati</taxon>
        <taxon>Bacteroidota</taxon>
        <taxon>Flavobacteriia</taxon>
        <taxon>Flavobacteriales</taxon>
        <taxon>Flavobacteriaceae</taxon>
        <taxon>Sediminicola</taxon>
    </lineage>
</organism>
<dbReference type="RefSeq" id="WP_354615792.1">
    <property type="nucleotide sequence ID" value="NZ_JBEXAE010000005.1"/>
</dbReference>
<protein>
    <submittedName>
        <fullName evidence="13">Sodium:proton antiporter NhaD</fullName>
    </submittedName>
</protein>
<keyword evidence="8 11" id="KW-0472">Membrane</keyword>
<feature type="transmembrane region" description="Helical" evidence="11">
    <location>
        <begin position="137"/>
        <end position="157"/>
    </location>
</feature>
<feature type="transmembrane region" description="Helical" evidence="11">
    <location>
        <begin position="286"/>
        <end position="304"/>
    </location>
</feature>
<feature type="transmembrane region" description="Helical" evidence="11">
    <location>
        <begin position="324"/>
        <end position="353"/>
    </location>
</feature>
<keyword evidence="5 11" id="KW-1133">Transmembrane helix</keyword>
<evidence type="ECO:0000256" key="1">
    <source>
        <dbReference type="ARBA" id="ARBA00004141"/>
    </source>
</evidence>
<evidence type="ECO:0000313" key="14">
    <source>
        <dbReference type="Proteomes" id="UP001549799"/>
    </source>
</evidence>
<feature type="domain" description="Citrate transporter-like" evidence="12">
    <location>
        <begin position="12"/>
        <end position="352"/>
    </location>
</feature>
<dbReference type="Pfam" id="PF03600">
    <property type="entry name" value="CitMHS"/>
    <property type="match status" value="1"/>
</dbReference>
<feature type="transmembrane region" description="Helical" evidence="11">
    <location>
        <begin position="100"/>
        <end position="125"/>
    </location>
</feature>
<dbReference type="InterPro" id="IPR045016">
    <property type="entry name" value="NhaD-like"/>
</dbReference>
<evidence type="ECO:0000256" key="11">
    <source>
        <dbReference type="SAM" id="Phobius"/>
    </source>
</evidence>
<keyword evidence="2" id="KW-0813">Transport</keyword>
<evidence type="ECO:0000256" key="10">
    <source>
        <dbReference type="ARBA" id="ARBA00025753"/>
    </source>
</evidence>
<comment type="subcellular location">
    <subcellularLocation>
        <location evidence="1">Membrane</location>
        <topology evidence="1">Multi-pass membrane protein</topology>
    </subcellularLocation>
</comment>
<feature type="transmembrane region" description="Helical" evidence="11">
    <location>
        <begin position="245"/>
        <end position="265"/>
    </location>
</feature>
<evidence type="ECO:0000313" key="13">
    <source>
        <dbReference type="EMBL" id="MET6991280.1"/>
    </source>
</evidence>
<keyword evidence="14" id="KW-1185">Reference proteome</keyword>
<evidence type="ECO:0000256" key="6">
    <source>
        <dbReference type="ARBA" id="ARBA00023053"/>
    </source>
</evidence>
<dbReference type="EMBL" id="JBEXAE010000005">
    <property type="protein sequence ID" value="MET6991280.1"/>
    <property type="molecule type" value="Genomic_DNA"/>
</dbReference>
<sequence length="421" mass="46675">MEITIVVFVIGYLLIAMEHVVKLDKAATALFTGVLLWVLLVFNQTELSETLVQLKEHFEEISEILFFLLGAMTIVELIDSHDGFKVIHKVIKTTNKKKLLWILTILTFFLSAVLDNLTTTIVMIALLKKFMDSKNDLWYFAGFIVIAANAGGAWSPIGDVTTIMLWNGGQVSTHSILTEVFWPSVACLLVPLILVSFFLKGKVQSVVLEQKPSHQQIGNGESMFVLILGVLSLLFVPVFKTITHLPPFMGMLFSLGVLWIATEIIHRKKPFEIKHHFSVANTIRRIDTPSILFFMGILLAVAAMQTNGVLGAVGNSLDSSFDNYYIVNILLGLLSSVVDNVPLVAGAMGMYTMERYPQDHEFWNFLAYCAGTGGSALIIGSAAGVAAMGILKIDFIWYLKRITWLALLGYFSGIVVFILMN</sequence>
<keyword evidence="3" id="KW-0050">Antiport</keyword>
<keyword evidence="7" id="KW-0406">Ion transport</keyword>
<evidence type="ECO:0000256" key="7">
    <source>
        <dbReference type="ARBA" id="ARBA00023065"/>
    </source>
</evidence>
<dbReference type="PANTHER" id="PTHR43269:SF2">
    <property type="entry name" value="SODIUM_PROTON ANTIPORTER 1-RELATED"/>
    <property type="match status" value="1"/>
</dbReference>
<comment type="similarity">
    <text evidence="10">Belongs to the NhaD Na(+)/H(+) (TC 2.A.62) antiporter family.</text>
</comment>
<keyword evidence="6" id="KW-0915">Sodium</keyword>
<name>A0ABV2SWZ9_9FLAO</name>
<evidence type="ECO:0000256" key="9">
    <source>
        <dbReference type="ARBA" id="ARBA00023201"/>
    </source>
</evidence>
<comment type="caution">
    <text evidence="13">The sequence shown here is derived from an EMBL/GenBank/DDBJ whole genome shotgun (WGS) entry which is preliminary data.</text>
</comment>
<dbReference type="NCBIfam" id="NF038006">
    <property type="entry name" value="NhaD_1"/>
    <property type="match status" value="1"/>
</dbReference>
<dbReference type="Proteomes" id="UP001549799">
    <property type="component" value="Unassembled WGS sequence"/>
</dbReference>
<accession>A0ABV2SWZ9</accession>
<keyword evidence="9" id="KW-0739">Sodium transport</keyword>
<feature type="transmembrane region" description="Helical" evidence="11">
    <location>
        <begin position="26"/>
        <end position="43"/>
    </location>
</feature>
<evidence type="ECO:0000259" key="12">
    <source>
        <dbReference type="Pfam" id="PF03600"/>
    </source>
</evidence>
<evidence type="ECO:0000256" key="2">
    <source>
        <dbReference type="ARBA" id="ARBA00022448"/>
    </source>
</evidence>
<feature type="transmembrane region" description="Helical" evidence="11">
    <location>
        <begin position="402"/>
        <end position="420"/>
    </location>
</feature>
<feature type="transmembrane region" description="Helical" evidence="11">
    <location>
        <begin position="365"/>
        <end position="390"/>
    </location>
</feature>
<feature type="transmembrane region" description="Helical" evidence="11">
    <location>
        <begin position="220"/>
        <end position="239"/>
    </location>
</feature>
<dbReference type="InterPro" id="IPR004680">
    <property type="entry name" value="Cit_transptr-like_dom"/>
</dbReference>
<feature type="transmembrane region" description="Helical" evidence="11">
    <location>
        <begin position="64"/>
        <end position="80"/>
    </location>
</feature>
<evidence type="ECO:0000256" key="5">
    <source>
        <dbReference type="ARBA" id="ARBA00022989"/>
    </source>
</evidence>
<evidence type="ECO:0000256" key="3">
    <source>
        <dbReference type="ARBA" id="ARBA00022449"/>
    </source>
</evidence>
<reference evidence="13 14" key="1">
    <citation type="submission" date="2024-07" db="EMBL/GenBank/DDBJ databases">
        <title>The genome sequence of type strain Sediminicola arcticus GDMCC 1.2805.</title>
        <authorList>
            <person name="Liu Y."/>
        </authorList>
    </citation>
    <scope>NUCLEOTIDE SEQUENCE [LARGE SCALE GENOMIC DNA]</scope>
    <source>
        <strain evidence="13 14">GDMCC 1.2805</strain>
    </source>
</reference>
<feature type="transmembrane region" description="Helical" evidence="11">
    <location>
        <begin position="180"/>
        <end position="199"/>
    </location>
</feature>
<dbReference type="PANTHER" id="PTHR43269">
    <property type="entry name" value="SODIUM/PROTON ANTIPORTER 1-RELATED"/>
    <property type="match status" value="1"/>
</dbReference>
<evidence type="ECO:0000256" key="4">
    <source>
        <dbReference type="ARBA" id="ARBA00022692"/>
    </source>
</evidence>
<proteinExistence type="inferred from homology"/>
<evidence type="ECO:0000256" key="8">
    <source>
        <dbReference type="ARBA" id="ARBA00023136"/>
    </source>
</evidence>